<proteinExistence type="predicted"/>
<dbReference type="EMBL" id="CP019650">
    <property type="protein sequence ID" value="AQQ66494.1"/>
    <property type="molecule type" value="Genomic_DNA"/>
</dbReference>
<gene>
    <name evidence="1" type="ORF">Mag101_01665</name>
</gene>
<dbReference type="KEGG" id="maga:Mag101_01665"/>
<protein>
    <submittedName>
        <fullName evidence="1">Uncharacterized protein</fullName>
    </submittedName>
</protein>
<keyword evidence="2" id="KW-1185">Reference proteome</keyword>
<accession>A0A1Q2M1A7</accession>
<evidence type="ECO:0000313" key="2">
    <source>
        <dbReference type="Proteomes" id="UP000188219"/>
    </source>
</evidence>
<reference evidence="1" key="1">
    <citation type="submission" date="2017-02" db="EMBL/GenBank/DDBJ databases">
        <title>Genome of Microbulbifer agarilyticus GP101.</title>
        <authorList>
            <person name="Jung J."/>
            <person name="Bae S.S."/>
            <person name="Baek K."/>
        </authorList>
    </citation>
    <scope>NUCLEOTIDE SEQUENCE [LARGE SCALE GENOMIC DNA]</scope>
    <source>
        <strain evidence="1">GP101</strain>
    </source>
</reference>
<sequence length="203" mass="21386">MLAITIALSGAGVIAHWLMPSSLVLLPRAGSAQGERSAVAASPRSADLQQVISVSSLSNSSPSAPSVHPAVPAISAGEFIGRKHGAVIQDDFGNFRVDLSTRGFASREYLVSARPIYYPQEVMLDSPAQIQGCPLVGYYIEGGSHGSLLVVSAGGFRVFHYRCQFDVARSVFHLQKLADNPVLDGSLNQLLAAAATLPAKKSQ</sequence>
<dbReference type="AlphaFoldDB" id="A0A1Q2M1A7"/>
<dbReference type="STRING" id="260552.Mag101_01665"/>
<name>A0A1Q2M1A7_9GAMM</name>
<dbReference type="Proteomes" id="UP000188219">
    <property type="component" value="Chromosome"/>
</dbReference>
<evidence type="ECO:0000313" key="1">
    <source>
        <dbReference type="EMBL" id="AQQ66494.1"/>
    </source>
</evidence>
<organism evidence="1 2">
    <name type="scientific">Microbulbifer agarilyticus</name>
    <dbReference type="NCBI Taxonomy" id="260552"/>
    <lineage>
        <taxon>Bacteria</taxon>
        <taxon>Pseudomonadati</taxon>
        <taxon>Pseudomonadota</taxon>
        <taxon>Gammaproteobacteria</taxon>
        <taxon>Cellvibrionales</taxon>
        <taxon>Microbulbiferaceae</taxon>
        <taxon>Microbulbifer</taxon>
    </lineage>
</organism>